<dbReference type="RefSeq" id="WP_231145977.1">
    <property type="nucleotide sequence ID" value="NZ_CP088103.1"/>
</dbReference>
<name>A0ABY3R229_9BRAD</name>
<gene>
    <name evidence="2" type="ORF">BjapCC829_50070</name>
</gene>
<geneLocation type="plasmid" evidence="2 3">
    <name>pCC829_3</name>
</geneLocation>
<evidence type="ECO:0000313" key="3">
    <source>
        <dbReference type="Proteomes" id="UP001430990"/>
    </source>
</evidence>
<dbReference type="PANTHER" id="PTHR34047:SF8">
    <property type="entry name" value="PROTEIN YKFC"/>
    <property type="match status" value="1"/>
</dbReference>
<dbReference type="SUPFAM" id="SSF56672">
    <property type="entry name" value="DNA/RNA polymerases"/>
    <property type="match status" value="1"/>
</dbReference>
<dbReference type="InterPro" id="IPR051083">
    <property type="entry name" value="GrpII_Intron_Splice-Mob/Def"/>
</dbReference>
<keyword evidence="2" id="KW-0614">Plasmid</keyword>
<protein>
    <recommendedName>
        <fullName evidence="4">Reverse transcriptase (RNA-dependent DNA polymerase)</fullName>
    </recommendedName>
</protein>
<organism evidence="2 3">
    <name type="scientific">Bradyrhizobium barranii</name>
    <dbReference type="NCBI Taxonomy" id="2992140"/>
    <lineage>
        <taxon>Bacteria</taxon>
        <taxon>Pseudomonadati</taxon>
        <taxon>Pseudomonadota</taxon>
        <taxon>Alphaproteobacteria</taxon>
        <taxon>Hyphomicrobiales</taxon>
        <taxon>Nitrobacteraceae</taxon>
        <taxon>Bradyrhizobium</taxon>
    </lineage>
</organism>
<comment type="similarity">
    <text evidence="1">Belongs to the bacterial reverse transcriptase family.</text>
</comment>
<dbReference type="Proteomes" id="UP001430990">
    <property type="component" value="Plasmid pCC829_3"/>
</dbReference>
<sequence length="89" mass="9826">MSALEDKIVQSAVAEVLSAVYEVDFLGFSYGFRPGRNPHMALDAFHTAIMSQRVNWVLDADIRNFLDVASYYTFSFLRGSKRSGAAAGT</sequence>
<reference evidence="2" key="1">
    <citation type="submission" date="2021-11" db="EMBL/GenBank/DDBJ databases">
        <title>Australian commercial rhizobial inoculants.</title>
        <authorList>
            <person name="Kohlmeier M.G."/>
            <person name="O'Hara G.W."/>
            <person name="Colombi E."/>
            <person name="Ramsay J.P."/>
            <person name="Terpolilli J."/>
        </authorList>
    </citation>
    <scope>NUCLEOTIDE SEQUENCE</scope>
    <source>
        <strain evidence="2">CC829</strain>
        <plasmid evidence="2">pCC829_3</plasmid>
    </source>
</reference>
<accession>A0ABY3R229</accession>
<evidence type="ECO:0000256" key="1">
    <source>
        <dbReference type="ARBA" id="ARBA00034120"/>
    </source>
</evidence>
<evidence type="ECO:0000313" key="2">
    <source>
        <dbReference type="EMBL" id="UFW92182.1"/>
    </source>
</evidence>
<evidence type="ECO:0008006" key="4">
    <source>
        <dbReference type="Google" id="ProtNLM"/>
    </source>
</evidence>
<dbReference type="PANTHER" id="PTHR34047">
    <property type="entry name" value="NUCLEAR INTRON MATURASE 1, MITOCHONDRIAL-RELATED"/>
    <property type="match status" value="1"/>
</dbReference>
<keyword evidence="3" id="KW-1185">Reference proteome</keyword>
<dbReference type="EMBL" id="CP088103">
    <property type="protein sequence ID" value="UFW92182.1"/>
    <property type="molecule type" value="Genomic_DNA"/>
</dbReference>
<dbReference type="InterPro" id="IPR043502">
    <property type="entry name" value="DNA/RNA_pol_sf"/>
</dbReference>
<proteinExistence type="inferred from homology"/>